<feature type="binding site" evidence="6">
    <location>
        <begin position="185"/>
        <end position="190"/>
    </location>
    <ligand>
        <name>NAD(+)</name>
        <dbReference type="ChEBI" id="CHEBI:57540"/>
    </ligand>
</feature>
<keyword evidence="8" id="KW-1185">Reference proteome</keyword>
<dbReference type="Pfam" id="PF01513">
    <property type="entry name" value="NAD_kinase"/>
    <property type="match status" value="1"/>
</dbReference>
<keyword evidence="1 6" id="KW-0808">Transferase</keyword>
<comment type="catalytic activity">
    <reaction evidence="5 6">
        <text>NAD(+) + ATP = ADP + NADP(+) + H(+)</text>
        <dbReference type="Rhea" id="RHEA:18629"/>
        <dbReference type="ChEBI" id="CHEBI:15378"/>
        <dbReference type="ChEBI" id="CHEBI:30616"/>
        <dbReference type="ChEBI" id="CHEBI:57540"/>
        <dbReference type="ChEBI" id="CHEBI:58349"/>
        <dbReference type="ChEBI" id="CHEBI:456216"/>
        <dbReference type="EC" id="2.7.1.23"/>
    </reaction>
</comment>
<keyword evidence="2 6" id="KW-0418">Kinase</keyword>
<feature type="binding site" evidence="6">
    <location>
        <begin position="144"/>
        <end position="145"/>
    </location>
    <ligand>
        <name>NAD(+)</name>
        <dbReference type="ChEBI" id="CHEBI:57540"/>
    </ligand>
</feature>
<proteinExistence type="inferred from homology"/>
<dbReference type="HAMAP" id="MF_00361">
    <property type="entry name" value="NAD_kinase"/>
    <property type="match status" value="1"/>
</dbReference>
<dbReference type="RefSeq" id="WP_276989899.1">
    <property type="nucleotide sequence ID" value="NZ_JBFSHR010000043.1"/>
</dbReference>
<comment type="caution">
    <text evidence="7">The sequence shown here is derived from an EMBL/GenBank/DDBJ whole genome shotgun (WGS) entry which is preliminary data.</text>
</comment>
<protein>
    <recommendedName>
        <fullName evidence="6">NAD kinase</fullName>
        <ecNumber evidence="6">2.7.1.23</ecNumber>
    </recommendedName>
    <alternativeName>
        <fullName evidence="6">ATP-dependent NAD kinase</fullName>
    </alternativeName>
</protein>
<dbReference type="GO" id="GO:0016301">
    <property type="term" value="F:kinase activity"/>
    <property type="evidence" value="ECO:0007669"/>
    <property type="project" value="UniProtKB-KW"/>
</dbReference>
<feature type="binding site" evidence="6">
    <location>
        <begin position="71"/>
        <end position="72"/>
    </location>
    <ligand>
        <name>NAD(+)</name>
        <dbReference type="ChEBI" id="CHEBI:57540"/>
    </ligand>
</feature>
<feature type="binding site" evidence="6">
    <location>
        <position position="174"/>
    </location>
    <ligand>
        <name>NAD(+)</name>
        <dbReference type="ChEBI" id="CHEBI:57540"/>
    </ligand>
</feature>
<keyword evidence="6" id="KW-0963">Cytoplasm</keyword>
<reference evidence="7 8" key="1">
    <citation type="submission" date="2024-07" db="EMBL/GenBank/DDBJ databases">
        <title>Draft Genome Sequence of Ferrimicrobium acidiphilum Strain YE2023, Isolated from a Pulp of Bioleach Reactor.</title>
        <authorList>
            <person name="Elkina Y.A."/>
            <person name="Bulaeva A.G."/>
            <person name="Beletsky A.V."/>
            <person name="Mardanov A.V."/>
        </authorList>
    </citation>
    <scope>NUCLEOTIDE SEQUENCE [LARGE SCALE GENOMIC DNA]</scope>
    <source>
        <strain evidence="7 8">YE2023</strain>
    </source>
</reference>
<dbReference type="EMBL" id="JBFSHR010000043">
    <property type="protein sequence ID" value="MEX6430252.1"/>
    <property type="molecule type" value="Genomic_DNA"/>
</dbReference>
<organism evidence="7 8">
    <name type="scientific">Ferrimicrobium acidiphilum</name>
    <dbReference type="NCBI Taxonomy" id="121039"/>
    <lineage>
        <taxon>Bacteria</taxon>
        <taxon>Bacillati</taxon>
        <taxon>Actinomycetota</taxon>
        <taxon>Acidimicrobiia</taxon>
        <taxon>Acidimicrobiales</taxon>
        <taxon>Acidimicrobiaceae</taxon>
        <taxon>Ferrimicrobium</taxon>
    </lineage>
</organism>
<comment type="subcellular location">
    <subcellularLocation>
        <location evidence="6">Cytoplasm</location>
    </subcellularLocation>
</comment>
<dbReference type="InterPro" id="IPR017438">
    <property type="entry name" value="ATP-NAD_kinase_N"/>
</dbReference>
<keyword evidence="3 6" id="KW-0521">NADP</keyword>
<keyword evidence="4 6" id="KW-0520">NAD</keyword>
<comment type="similarity">
    <text evidence="6">Belongs to the NAD kinase family.</text>
</comment>
<dbReference type="PANTHER" id="PTHR20275">
    <property type="entry name" value="NAD KINASE"/>
    <property type="match status" value="1"/>
</dbReference>
<accession>A0ABV3Y3X2</accession>
<dbReference type="EC" id="2.7.1.23" evidence="6"/>
<feature type="binding site" evidence="6">
    <location>
        <position position="243"/>
    </location>
    <ligand>
        <name>NAD(+)</name>
        <dbReference type="ChEBI" id="CHEBI:57540"/>
    </ligand>
</feature>
<evidence type="ECO:0000313" key="8">
    <source>
        <dbReference type="Proteomes" id="UP001560267"/>
    </source>
</evidence>
<dbReference type="SUPFAM" id="SSF111331">
    <property type="entry name" value="NAD kinase/diacylglycerol kinase-like"/>
    <property type="match status" value="1"/>
</dbReference>
<gene>
    <name evidence="6" type="primary">nadK</name>
    <name evidence="7" type="ORF">AB6A68_10475</name>
</gene>
<sequence length="296" mass="31999">MTTLGFVLHPAHAESTTLFEMASAHLKASGCRSVQLLAPWDQQNPRITQNGAHSNELTEPRVDAVVSIGGDGTMLRAMACAHRQGVPALGVNLGQLGYLTEVEPNDMIAALASIIAGEFTIEERLALLAEFDTDEGVHRVISFNEVVVEREFSGHVIRGDVSLDGRQFLRYEADGLIIATPTGSTAYNLSARGPIVAPGLRAIILTPLSPHMLFDRSLVLDAEQRIGFRLDHGPNASVMVDGQVVHSLLPPGAVSIAAHPKPIRLIRVVDVPFYEVVKRKFRLSDPPSRTRGIVDA</sequence>
<evidence type="ECO:0000256" key="6">
    <source>
        <dbReference type="HAMAP-Rule" id="MF_00361"/>
    </source>
</evidence>
<name>A0ABV3Y3X2_9ACTN</name>
<keyword evidence="6" id="KW-0547">Nucleotide-binding</keyword>
<dbReference type="Gene3D" id="2.60.200.30">
    <property type="entry name" value="Probable inorganic polyphosphate/atp-NAD kinase, domain 2"/>
    <property type="match status" value="1"/>
</dbReference>
<comment type="cofactor">
    <cofactor evidence="6">
        <name>a divalent metal cation</name>
        <dbReference type="ChEBI" id="CHEBI:60240"/>
    </cofactor>
</comment>
<evidence type="ECO:0000256" key="1">
    <source>
        <dbReference type="ARBA" id="ARBA00022679"/>
    </source>
</evidence>
<evidence type="ECO:0000256" key="4">
    <source>
        <dbReference type="ARBA" id="ARBA00023027"/>
    </source>
</evidence>
<dbReference type="InterPro" id="IPR002504">
    <property type="entry name" value="NADK"/>
</dbReference>
<dbReference type="InterPro" id="IPR017437">
    <property type="entry name" value="ATP-NAD_kinase_PpnK-typ_C"/>
</dbReference>
<dbReference type="Pfam" id="PF20143">
    <property type="entry name" value="NAD_kinase_C"/>
    <property type="match status" value="1"/>
</dbReference>
<comment type="function">
    <text evidence="6">Involved in the regulation of the intracellular balance of NAD and NADP, and is a key enzyme in the biosynthesis of NADP. Catalyzes specifically the phosphorylation on 2'-hydroxyl of the adenosine moiety of NAD to yield NADP.</text>
</comment>
<evidence type="ECO:0000256" key="2">
    <source>
        <dbReference type="ARBA" id="ARBA00022777"/>
    </source>
</evidence>
<evidence type="ECO:0000313" key="7">
    <source>
        <dbReference type="EMBL" id="MEX6430252.1"/>
    </source>
</evidence>
<dbReference type="Gene3D" id="3.40.50.10330">
    <property type="entry name" value="Probable inorganic polyphosphate/atp-NAD kinase, domain 1"/>
    <property type="match status" value="1"/>
</dbReference>
<dbReference type="InterPro" id="IPR016064">
    <property type="entry name" value="NAD/diacylglycerol_kinase_sf"/>
</dbReference>
<evidence type="ECO:0000256" key="3">
    <source>
        <dbReference type="ARBA" id="ARBA00022857"/>
    </source>
</evidence>
<dbReference type="Proteomes" id="UP001560267">
    <property type="component" value="Unassembled WGS sequence"/>
</dbReference>
<evidence type="ECO:0000256" key="5">
    <source>
        <dbReference type="ARBA" id="ARBA00047925"/>
    </source>
</evidence>
<feature type="binding site" evidence="6">
    <location>
        <position position="155"/>
    </location>
    <ligand>
        <name>NAD(+)</name>
        <dbReference type="ChEBI" id="CHEBI:57540"/>
    </ligand>
</feature>
<comment type="caution">
    <text evidence="6">Lacks conserved residue(s) required for the propagation of feature annotation.</text>
</comment>
<feature type="active site" description="Proton acceptor" evidence="6">
    <location>
        <position position="71"/>
    </location>
</feature>
<feature type="binding site" evidence="6">
    <location>
        <position position="76"/>
    </location>
    <ligand>
        <name>NAD(+)</name>
        <dbReference type="ChEBI" id="CHEBI:57540"/>
    </ligand>
</feature>
<keyword evidence="6" id="KW-0067">ATP-binding</keyword>
<dbReference type="PANTHER" id="PTHR20275:SF0">
    <property type="entry name" value="NAD KINASE"/>
    <property type="match status" value="1"/>
</dbReference>